<name>A0A0P0YWR9_9HYPH</name>
<evidence type="ECO:0000256" key="1">
    <source>
        <dbReference type="ARBA" id="ARBA00004651"/>
    </source>
</evidence>
<comment type="subcellular location">
    <subcellularLocation>
        <location evidence="1 8">Cell membrane</location>
        <topology evidence="1 8">Multi-pass membrane protein</topology>
    </subcellularLocation>
</comment>
<dbReference type="PANTHER" id="PTHR30269">
    <property type="entry name" value="TRANSMEMBRANE PROTEIN YFCA"/>
    <property type="match status" value="1"/>
</dbReference>
<dbReference type="InterPro" id="IPR002781">
    <property type="entry name" value="TM_pro_TauE-like"/>
</dbReference>
<feature type="transmembrane region" description="Helical" evidence="8">
    <location>
        <begin position="226"/>
        <end position="245"/>
    </location>
</feature>
<evidence type="ECO:0000256" key="6">
    <source>
        <dbReference type="ARBA" id="ARBA00022989"/>
    </source>
</evidence>
<keyword evidence="5 8" id="KW-0812">Transmembrane</keyword>
<feature type="transmembrane region" description="Helical" evidence="8">
    <location>
        <begin position="199"/>
        <end position="220"/>
    </location>
</feature>
<evidence type="ECO:0000256" key="8">
    <source>
        <dbReference type="RuleBase" id="RU363041"/>
    </source>
</evidence>
<evidence type="ECO:0000256" key="5">
    <source>
        <dbReference type="ARBA" id="ARBA00022692"/>
    </source>
</evidence>
<proteinExistence type="inferred from homology"/>
<feature type="transmembrane region" description="Helical" evidence="8">
    <location>
        <begin position="75"/>
        <end position="93"/>
    </location>
</feature>
<keyword evidence="6 8" id="KW-1133">Transmembrane helix</keyword>
<dbReference type="Pfam" id="PF01925">
    <property type="entry name" value="TauE"/>
    <property type="match status" value="1"/>
</dbReference>
<sequence length="250" mass="26773">MPETIDMGFIIAATLAAFLVGLSKGGLSMVGMLGVPVLALTMPPLQATALLAPIYVASDMVGVYLYRHRFSGRNLAILIPAAGLGIGVGWATASIADARMVTLLIGLIGLVFCVDMFLKRKRTVPPRPADVPRGVVWGAVIGFTSFVSHAGAPPFQVYVLPQRLEKTVFAGTTTITFAAVNAMKLVPYTALGQFTLRNLEFAAMLLPVALFGTVAGWWLVRRLPERGFYLFVQATLFLVSLKLVADALFS</sequence>
<reference evidence="9" key="1">
    <citation type="journal article" date="2015" name="Proc. Natl. Acad. Sci. U.S.A.">
        <title>Bacterial clade with the ribosomal RNA operon on a small plasmid rather than the chromosome.</title>
        <authorList>
            <person name="Anda M."/>
            <person name="Ohtsubo Y."/>
            <person name="Okubo T."/>
            <person name="Sugawara M."/>
            <person name="Nagata Y."/>
            <person name="Tsuda M."/>
            <person name="Minamisawa K."/>
            <person name="Mitsui H."/>
        </authorList>
    </citation>
    <scope>NUCLEOTIDE SEQUENCE</scope>
    <source>
        <strain evidence="9">DSM 21988</strain>
    </source>
</reference>
<evidence type="ECO:0000256" key="3">
    <source>
        <dbReference type="ARBA" id="ARBA00022448"/>
    </source>
</evidence>
<dbReference type="EMBL" id="LC066371">
    <property type="protein sequence ID" value="BAT25924.1"/>
    <property type="molecule type" value="Genomic_DNA"/>
</dbReference>
<evidence type="ECO:0000313" key="9">
    <source>
        <dbReference type="EMBL" id="BAT25924.1"/>
    </source>
</evidence>
<accession>A0A0P0YWR9</accession>
<keyword evidence="7 8" id="KW-0472">Membrane</keyword>
<organism evidence="9">
    <name type="scientific">Aureimonas altamirensis</name>
    <dbReference type="NCBI Taxonomy" id="370622"/>
    <lineage>
        <taxon>Bacteria</taxon>
        <taxon>Pseudomonadati</taxon>
        <taxon>Pseudomonadota</taxon>
        <taxon>Alphaproteobacteria</taxon>
        <taxon>Hyphomicrobiales</taxon>
        <taxon>Aurantimonadaceae</taxon>
        <taxon>Aureimonas</taxon>
    </lineage>
</organism>
<evidence type="ECO:0000256" key="2">
    <source>
        <dbReference type="ARBA" id="ARBA00009142"/>
    </source>
</evidence>
<feature type="transmembrane region" description="Helical" evidence="8">
    <location>
        <begin position="99"/>
        <end position="118"/>
    </location>
</feature>
<feature type="transmembrane region" description="Helical" evidence="8">
    <location>
        <begin position="47"/>
        <end position="66"/>
    </location>
</feature>
<dbReference type="InterPro" id="IPR052017">
    <property type="entry name" value="TSUP"/>
</dbReference>
<evidence type="ECO:0000256" key="7">
    <source>
        <dbReference type="ARBA" id="ARBA00023136"/>
    </source>
</evidence>
<comment type="similarity">
    <text evidence="2 8">Belongs to the 4-toluene sulfonate uptake permease (TSUP) (TC 2.A.102) family.</text>
</comment>
<keyword evidence="4 8" id="KW-1003">Cell membrane</keyword>
<protein>
    <recommendedName>
        <fullName evidence="8">Probable membrane transporter protein</fullName>
    </recommendedName>
</protein>
<dbReference type="GO" id="GO:0005886">
    <property type="term" value="C:plasma membrane"/>
    <property type="evidence" value="ECO:0007669"/>
    <property type="project" value="UniProtKB-SubCell"/>
</dbReference>
<dbReference type="PANTHER" id="PTHR30269:SF37">
    <property type="entry name" value="MEMBRANE TRANSPORTER PROTEIN"/>
    <property type="match status" value="1"/>
</dbReference>
<evidence type="ECO:0000256" key="4">
    <source>
        <dbReference type="ARBA" id="ARBA00022475"/>
    </source>
</evidence>
<feature type="transmembrane region" description="Helical" evidence="8">
    <location>
        <begin position="130"/>
        <end position="148"/>
    </location>
</feature>
<dbReference type="AlphaFoldDB" id="A0A0P0YWR9"/>
<keyword evidence="3" id="KW-0813">Transport</keyword>